<dbReference type="Pfam" id="PF09092">
    <property type="entry name" value="Lyase_N"/>
    <property type="match status" value="1"/>
</dbReference>
<reference evidence="4" key="1">
    <citation type="submission" date="2021-06" db="EMBL/GenBank/DDBJ databases">
        <authorList>
            <person name="Huq M.A."/>
        </authorList>
    </citation>
    <scope>NUCLEOTIDE SEQUENCE</scope>
    <source>
        <strain evidence="4">MAH-26</strain>
    </source>
</reference>
<accession>A0A9E2SBC7</accession>
<dbReference type="InterPro" id="IPR015177">
    <property type="entry name" value="Lyase_catalyt"/>
</dbReference>
<evidence type="ECO:0008006" key="6">
    <source>
        <dbReference type="Google" id="ProtNLM"/>
    </source>
</evidence>
<dbReference type="Pfam" id="PF02278">
    <property type="entry name" value="Lyase_8"/>
    <property type="match status" value="1"/>
</dbReference>
<dbReference type="InterPro" id="IPR003159">
    <property type="entry name" value="Lyase_8_central_dom"/>
</dbReference>
<evidence type="ECO:0000259" key="3">
    <source>
        <dbReference type="Pfam" id="PF09093"/>
    </source>
</evidence>
<evidence type="ECO:0000313" key="5">
    <source>
        <dbReference type="Proteomes" id="UP000812270"/>
    </source>
</evidence>
<feature type="domain" description="Lyase catalytic" evidence="3">
    <location>
        <begin position="276"/>
        <end position="526"/>
    </location>
</feature>
<dbReference type="AlphaFoldDB" id="A0A9E2SBC7"/>
<comment type="caution">
    <text evidence="4">The sequence shown here is derived from an EMBL/GenBank/DDBJ whole genome shotgun (WGS) entry which is preliminary data.</text>
</comment>
<proteinExistence type="predicted"/>
<dbReference type="GO" id="GO:0016829">
    <property type="term" value="F:lyase activity"/>
    <property type="evidence" value="ECO:0007669"/>
    <property type="project" value="InterPro"/>
</dbReference>
<dbReference type="GO" id="GO:0006027">
    <property type="term" value="P:glycosaminoglycan catabolic process"/>
    <property type="evidence" value="ECO:0007669"/>
    <property type="project" value="InterPro"/>
</dbReference>
<name>A0A9E2SBC7_9BACT</name>
<dbReference type="InterPro" id="IPR015176">
    <property type="entry name" value="Lyase_N"/>
</dbReference>
<dbReference type="PANTHER" id="PTHR37322">
    <property type="match status" value="1"/>
</dbReference>
<keyword evidence="5" id="KW-1185">Reference proteome</keyword>
<gene>
    <name evidence="4" type="ORF">KTO63_13590</name>
</gene>
<dbReference type="EMBL" id="JAHSPG010000011">
    <property type="protein sequence ID" value="MBV4358192.1"/>
    <property type="molecule type" value="Genomic_DNA"/>
</dbReference>
<dbReference type="RefSeq" id="WP_217791877.1">
    <property type="nucleotide sequence ID" value="NZ_JAHSPG010000011.1"/>
</dbReference>
<dbReference type="PANTHER" id="PTHR37322:SF3">
    <property type="entry name" value="CHONDROITIN SULFATE ABC EXOLYASE"/>
    <property type="match status" value="1"/>
</dbReference>
<dbReference type="Pfam" id="PF09093">
    <property type="entry name" value="Lyase_catalyt"/>
    <property type="match status" value="1"/>
</dbReference>
<evidence type="ECO:0000259" key="1">
    <source>
        <dbReference type="Pfam" id="PF02278"/>
    </source>
</evidence>
<evidence type="ECO:0000313" key="4">
    <source>
        <dbReference type="EMBL" id="MBV4358192.1"/>
    </source>
</evidence>
<dbReference type="InterPro" id="IPR039174">
    <property type="entry name" value="Chondroitin_ABC_lyase"/>
</dbReference>
<feature type="domain" description="Lyase N-terminal" evidence="2">
    <location>
        <begin position="25"/>
        <end position="177"/>
    </location>
</feature>
<protein>
    <recommendedName>
        <fullName evidence="6">Chondroitin sulfate ABC lyase</fullName>
    </recommendedName>
</protein>
<evidence type="ECO:0000259" key="2">
    <source>
        <dbReference type="Pfam" id="PF09092"/>
    </source>
</evidence>
<feature type="domain" description="Polysaccharide lyase family 8 central" evidence="1">
    <location>
        <begin position="548"/>
        <end position="811"/>
    </location>
</feature>
<organism evidence="4 5">
    <name type="scientific">Pinibacter aurantiacus</name>
    <dbReference type="NCBI Taxonomy" id="2851599"/>
    <lineage>
        <taxon>Bacteria</taxon>
        <taxon>Pseudomonadati</taxon>
        <taxon>Bacteroidota</taxon>
        <taxon>Chitinophagia</taxon>
        <taxon>Chitinophagales</taxon>
        <taxon>Chitinophagaceae</taxon>
        <taxon>Pinibacter</taxon>
    </lineage>
</organism>
<sequence>MRMKSGGLTIFMVVAALVGSGQQKFYDFNTVVPGNFSTSGTPLSLSNEHVKDGANGLKWQVKNGTVLTAGNLGISDNETGSSDASAARFFIYSKEVTNDTLVFRFYDKAGALKREGHMLLNYKGWRDYHRSYRYDYNGDKELQGFALDKMEIVYKPEHPSATTTLYLDAFTIAGNAERRIPGLHMLPDVAVLPKEWEDPFRDFLNKPDMPVQHATELELSDAQKVALIYKRDIPKVAPEKVTAAKKFVNDCSIRRNADGSITGRGMANLNRQDSFMLVSQYCSFLAEAAINNNDADAKEKLLTFTEYLLDQGLAEGGNIYLGNTGYDHSRSFLGSFLEGMQLYPHDMKVEVIKMLKWANSYNDIYSTKLIPITDHMYLYTGFLFELAALDASQDEYVRDLKCISRYLSLYSEATPGAADGMKPDGCYSHHGVPYIGYMHALRAFADRVYSLKGTSFRITPKGFQNMSKGYRALFLQSSKGVFLANASSGRGSFINCPLSPTILEELVEVGGDIEGKPYNADLAAFYNYIFQTDKYPQSKIDFDGYYQFNYAQTGVLHKNGWTVVMKGLTDRMWGSEIFPNLNRYGRYQSYGALEVLYNGDRAASGCVKDGKGWDWNVAPGATTVHLPYNELQAKTVRADEYQKNSFAGALTLGKYGIFALDFAEDARDSYEPNNLKFHKSVFAFNNVLVCLGTGISSTNQTGITATNLFQTVSEISTPAIYVNDNEIKDADYNRVVSAREKGAWVLNGPGTGYYVPKGTGDITIIGGKQTVPVGSSLTGSPTVTSNVCKAYISHGMAPANANYRFVVIPGTTAKQMEDYAKQFEKETLFTVLSQTDSLHAVKWLPDNTIVYAFFEKNQHVNIGVVKSISGKALLGVTENKDYLVVTIDNPDLNSVSAGDSYTHIKWRSTEQKVKLQLKGNLKVADNPSNALVSSDGQSTTVEFSLIDGNSATIKLEKK</sequence>
<dbReference type="Proteomes" id="UP000812270">
    <property type="component" value="Unassembled WGS sequence"/>
</dbReference>
<dbReference type="GO" id="GO:0005576">
    <property type="term" value="C:extracellular region"/>
    <property type="evidence" value="ECO:0007669"/>
    <property type="project" value="InterPro"/>
</dbReference>